<dbReference type="InterPro" id="IPR015943">
    <property type="entry name" value="WD40/YVTN_repeat-like_dom_sf"/>
</dbReference>
<dbReference type="SUPFAM" id="SSF50978">
    <property type="entry name" value="WD40 repeat-like"/>
    <property type="match status" value="1"/>
</dbReference>
<dbReference type="AlphaFoldDB" id="A0A6A6EPN9"/>
<protein>
    <submittedName>
        <fullName evidence="4">WD40 repeat-like protein</fullName>
    </submittedName>
</protein>
<dbReference type="Pfam" id="PF00400">
    <property type="entry name" value="WD40"/>
    <property type="match status" value="2"/>
</dbReference>
<name>A0A6A6EPN9_9PEZI</name>
<dbReference type="InterPro" id="IPR020472">
    <property type="entry name" value="WD40_PAC1"/>
</dbReference>
<dbReference type="PANTHER" id="PTHR19879">
    <property type="entry name" value="TRANSCRIPTION INITIATION FACTOR TFIID"/>
    <property type="match status" value="1"/>
</dbReference>
<dbReference type="PANTHER" id="PTHR19879:SF9">
    <property type="entry name" value="TRANSCRIPTION INITIATION FACTOR TFIID SUBUNIT 5"/>
    <property type="match status" value="1"/>
</dbReference>
<accession>A0A6A6EPN9</accession>
<evidence type="ECO:0000313" key="4">
    <source>
        <dbReference type="EMBL" id="KAF2191876.1"/>
    </source>
</evidence>
<dbReference type="PROSITE" id="PS50082">
    <property type="entry name" value="WD_REPEATS_2"/>
    <property type="match status" value="2"/>
</dbReference>
<feature type="non-terminal residue" evidence="4">
    <location>
        <position position="1"/>
    </location>
</feature>
<dbReference type="InterPro" id="IPR019775">
    <property type="entry name" value="WD40_repeat_CS"/>
</dbReference>
<dbReference type="PRINTS" id="PR00320">
    <property type="entry name" value="GPROTEINBRPT"/>
</dbReference>
<proteinExistence type="predicted"/>
<evidence type="ECO:0000313" key="5">
    <source>
        <dbReference type="Proteomes" id="UP000800200"/>
    </source>
</evidence>
<feature type="non-terminal residue" evidence="4">
    <location>
        <position position="86"/>
    </location>
</feature>
<evidence type="ECO:0000256" key="3">
    <source>
        <dbReference type="PROSITE-ProRule" id="PRU00221"/>
    </source>
</evidence>
<feature type="repeat" description="WD" evidence="3">
    <location>
        <begin position="8"/>
        <end position="49"/>
    </location>
</feature>
<dbReference type="EMBL" id="ML994616">
    <property type="protein sequence ID" value="KAF2191876.1"/>
    <property type="molecule type" value="Genomic_DNA"/>
</dbReference>
<feature type="repeat" description="WD" evidence="3">
    <location>
        <begin position="50"/>
        <end position="86"/>
    </location>
</feature>
<sequence>WSACLQTLEGHRGPVYSVAFSHDSARLASASHDRTVKLWDASSGECLQTLEGHRHSVYSVAFSHDSARLASASYDRTAKLWDASIG</sequence>
<evidence type="ECO:0000256" key="1">
    <source>
        <dbReference type="ARBA" id="ARBA00022574"/>
    </source>
</evidence>
<dbReference type="OrthoDB" id="538223at2759"/>
<dbReference type="PROSITE" id="PS50294">
    <property type="entry name" value="WD_REPEATS_REGION"/>
    <property type="match status" value="2"/>
</dbReference>
<organism evidence="4 5">
    <name type="scientific">Zopfia rhizophila CBS 207.26</name>
    <dbReference type="NCBI Taxonomy" id="1314779"/>
    <lineage>
        <taxon>Eukaryota</taxon>
        <taxon>Fungi</taxon>
        <taxon>Dikarya</taxon>
        <taxon>Ascomycota</taxon>
        <taxon>Pezizomycotina</taxon>
        <taxon>Dothideomycetes</taxon>
        <taxon>Dothideomycetes incertae sedis</taxon>
        <taxon>Zopfiaceae</taxon>
        <taxon>Zopfia</taxon>
    </lineage>
</organism>
<reference evidence="4" key="1">
    <citation type="journal article" date="2020" name="Stud. Mycol.">
        <title>101 Dothideomycetes genomes: a test case for predicting lifestyles and emergence of pathogens.</title>
        <authorList>
            <person name="Haridas S."/>
            <person name="Albert R."/>
            <person name="Binder M."/>
            <person name="Bloem J."/>
            <person name="Labutti K."/>
            <person name="Salamov A."/>
            <person name="Andreopoulos B."/>
            <person name="Baker S."/>
            <person name="Barry K."/>
            <person name="Bills G."/>
            <person name="Bluhm B."/>
            <person name="Cannon C."/>
            <person name="Castanera R."/>
            <person name="Culley D."/>
            <person name="Daum C."/>
            <person name="Ezra D."/>
            <person name="Gonzalez J."/>
            <person name="Henrissat B."/>
            <person name="Kuo A."/>
            <person name="Liang C."/>
            <person name="Lipzen A."/>
            <person name="Lutzoni F."/>
            <person name="Magnuson J."/>
            <person name="Mondo S."/>
            <person name="Nolan M."/>
            <person name="Ohm R."/>
            <person name="Pangilinan J."/>
            <person name="Park H.-J."/>
            <person name="Ramirez L."/>
            <person name="Alfaro M."/>
            <person name="Sun H."/>
            <person name="Tritt A."/>
            <person name="Yoshinaga Y."/>
            <person name="Zwiers L.-H."/>
            <person name="Turgeon B."/>
            <person name="Goodwin S."/>
            <person name="Spatafora J."/>
            <person name="Crous P."/>
            <person name="Grigoriev I."/>
        </authorList>
    </citation>
    <scope>NUCLEOTIDE SEQUENCE</scope>
    <source>
        <strain evidence="4">CBS 207.26</strain>
    </source>
</reference>
<dbReference type="Proteomes" id="UP000800200">
    <property type="component" value="Unassembled WGS sequence"/>
</dbReference>
<evidence type="ECO:0000256" key="2">
    <source>
        <dbReference type="ARBA" id="ARBA00022737"/>
    </source>
</evidence>
<keyword evidence="2" id="KW-0677">Repeat</keyword>
<dbReference type="SMART" id="SM00320">
    <property type="entry name" value="WD40"/>
    <property type="match status" value="2"/>
</dbReference>
<keyword evidence="5" id="KW-1185">Reference proteome</keyword>
<keyword evidence="1 3" id="KW-0853">WD repeat</keyword>
<dbReference type="InterPro" id="IPR001680">
    <property type="entry name" value="WD40_rpt"/>
</dbReference>
<gene>
    <name evidence="4" type="ORF">K469DRAFT_499036</name>
</gene>
<dbReference type="PROSITE" id="PS00678">
    <property type="entry name" value="WD_REPEATS_1"/>
    <property type="match status" value="2"/>
</dbReference>
<dbReference type="Gene3D" id="2.130.10.10">
    <property type="entry name" value="YVTN repeat-like/Quinoprotein amine dehydrogenase"/>
    <property type="match status" value="1"/>
</dbReference>
<dbReference type="InterPro" id="IPR036322">
    <property type="entry name" value="WD40_repeat_dom_sf"/>
</dbReference>